<protein>
    <submittedName>
        <fullName evidence="4">Telomere length regulation protein-domain-containing protein</fullName>
    </submittedName>
</protein>
<gene>
    <name evidence="4" type="ORF">EDD18DRAFT_615750</name>
</gene>
<dbReference type="GO" id="GO:0051879">
    <property type="term" value="F:Hsp90 protein binding"/>
    <property type="evidence" value="ECO:0007669"/>
    <property type="project" value="TreeGrafter"/>
</dbReference>
<name>A0AA39QJ89_9AGAR</name>
<evidence type="ECO:0000259" key="3">
    <source>
        <dbReference type="Pfam" id="PF10193"/>
    </source>
</evidence>
<organism evidence="4 5">
    <name type="scientific">Armillaria luteobubalina</name>
    <dbReference type="NCBI Taxonomy" id="153913"/>
    <lineage>
        <taxon>Eukaryota</taxon>
        <taxon>Fungi</taxon>
        <taxon>Dikarya</taxon>
        <taxon>Basidiomycota</taxon>
        <taxon>Agaricomycotina</taxon>
        <taxon>Agaricomycetes</taxon>
        <taxon>Agaricomycetidae</taxon>
        <taxon>Agaricales</taxon>
        <taxon>Marasmiineae</taxon>
        <taxon>Physalacriaceae</taxon>
        <taxon>Armillaria</taxon>
    </lineage>
</organism>
<feature type="compositionally biased region" description="Low complexity" evidence="2">
    <location>
        <begin position="538"/>
        <end position="551"/>
    </location>
</feature>
<reference evidence="4" key="1">
    <citation type="submission" date="2023-06" db="EMBL/GenBank/DDBJ databases">
        <authorList>
            <consortium name="Lawrence Berkeley National Laboratory"/>
            <person name="Ahrendt S."/>
            <person name="Sahu N."/>
            <person name="Indic B."/>
            <person name="Wong-Bajracharya J."/>
            <person name="Merenyi Z."/>
            <person name="Ke H.-M."/>
            <person name="Monk M."/>
            <person name="Kocsube S."/>
            <person name="Drula E."/>
            <person name="Lipzen A."/>
            <person name="Balint B."/>
            <person name="Henrissat B."/>
            <person name="Andreopoulos B."/>
            <person name="Martin F.M."/>
            <person name="Harder C.B."/>
            <person name="Rigling D."/>
            <person name="Ford K.L."/>
            <person name="Foster G.D."/>
            <person name="Pangilinan J."/>
            <person name="Papanicolaou A."/>
            <person name="Barry K."/>
            <person name="LaButti K."/>
            <person name="Viragh M."/>
            <person name="Koriabine M."/>
            <person name="Yan M."/>
            <person name="Riley R."/>
            <person name="Champramary S."/>
            <person name="Plett K.L."/>
            <person name="Tsai I.J."/>
            <person name="Slot J."/>
            <person name="Sipos G."/>
            <person name="Plett J."/>
            <person name="Nagy L.G."/>
            <person name="Grigoriev I.V."/>
        </authorList>
    </citation>
    <scope>NUCLEOTIDE SEQUENCE</scope>
    <source>
        <strain evidence="4">HWK02</strain>
    </source>
</reference>
<dbReference type="InterPro" id="IPR038528">
    <property type="entry name" value="TEL2_C_sf"/>
</dbReference>
<dbReference type="PANTHER" id="PTHR15830:SF10">
    <property type="entry name" value="TELOMERE LENGTH REGULATION PROTEIN TEL2 HOMOLOG"/>
    <property type="match status" value="1"/>
</dbReference>
<evidence type="ECO:0000256" key="2">
    <source>
        <dbReference type="SAM" id="MobiDB-lite"/>
    </source>
</evidence>
<dbReference type="Proteomes" id="UP001175228">
    <property type="component" value="Unassembled WGS sequence"/>
</dbReference>
<dbReference type="InterPro" id="IPR051970">
    <property type="entry name" value="TEL2_Regulation"/>
</dbReference>
<dbReference type="InterPro" id="IPR019337">
    <property type="entry name" value="Telomere_length_regulation_dom"/>
</dbReference>
<dbReference type="GO" id="GO:0005829">
    <property type="term" value="C:cytosol"/>
    <property type="evidence" value="ECO:0007669"/>
    <property type="project" value="TreeGrafter"/>
</dbReference>
<proteinExistence type="inferred from homology"/>
<dbReference type="GO" id="GO:0042162">
    <property type="term" value="F:telomeric DNA binding"/>
    <property type="evidence" value="ECO:0007669"/>
    <property type="project" value="TreeGrafter"/>
</dbReference>
<keyword evidence="5" id="KW-1185">Reference proteome</keyword>
<sequence>MDNTLNARDVVQQLRLPIGDITALLALLSGPLDCLRLLPPLLRKYNINPLPDDTTQVLRHIPAIQQAILQHIFPTWETALAKINAMLILEQYFCPDSFSYALSSSGNVALSAYSTILAVPLSTYSIRLLERLTKEYPVDRLHRAIFSGDSTSKKEVLWEDCIRNLAAVPAKVANFAGTDPIPSSLEQGNYFTSLSVRCEALIFSLAVSAKHENGVVSSIIYLITKLVNLGVFPSSPPTLPSQASFFLATLPIIRSRLDDGANENYSKIWAEVFLGFPSITLQTILTSLFASLRRVDAPLNGSAYQRACVKREALLLHRLVGRMSPDNEELCETVIPVTLGRNWDEFCARIFVCWAASPQTRDTDDNALDHFLREIISVWSSPDHVKHSLLARHQYFSALLVLTVSYLKRYSSEVSHLAQGGDFISGVSLYIGHMDASIRRCGMLAAEVVADAAGKKLNFGDWEGSGDGKPWARALRDLLRERDVDSDVAILESDEPLPTEKTEQSVGTTSVPEELPGQSPVVQSNLGYDSDDSLNGYASPASSRSASPTPSELDDIEKDPTLNVTKKKVSRPVYLVQLGELLRGSGGVQQSDTTLEADKIDMALSCSEDLIRRKQFFGTELEENAANLTYGLVALQNSYKLENFDTRRQSALVALVACCPRKTAPCLIDEFFKNQYNVDQRYVMLNALALGAREMGGLVQPPLPQYPSKLLPASLHRKYITGRDSETGVLPAVMGDLTRQAIQSGKDHATESAPPTLVRERRLRIQKPQLVSEVRKPEHFNDRVQRSAVKFTEVAAEFFVGPLINRFWLFLRDEQTREERTAHLKGRQVYYGAGTGLILNSLVLSYFLSTLGVLLHASRNAPAWSAVLGPDALELAVNIGTRPVSRIEDEEELNSGEEAKNRDGSGSMQREASVLQSALELALVVLEGYQELDKGKSLCLEHTALLFGVGEWASTVFSRLDKGEKVKGGGGASETGLQRAAAGVLLKADTITSKWRRSMISTI</sequence>
<evidence type="ECO:0000313" key="5">
    <source>
        <dbReference type="Proteomes" id="UP001175228"/>
    </source>
</evidence>
<feature type="region of interest" description="Disordered" evidence="2">
    <location>
        <begin position="489"/>
        <end position="562"/>
    </location>
</feature>
<dbReference type="Pfam" id="PF10193">
    <property type="entry name" value="Telomere_reg-2"/>
    <property type="match status" value="1"/>
</dbReference>
<feature type="domain" description="Telomere length regulation protein conserved" evidence="3">
    <location>
        <begin position="572"/>
        <end position="692"/>
    </location>
</feature>
<evidence type="ECO:0000313" key="4">
    <source>
        <dbReference type="EMBL" id="KAK0503045.1"/>
    </source>
</evidence>
<feature type="region of interest" description="Disordered" evidence="2">
    <location>
        <begin position="887"/>
        <end position="907"/>
    </location>
</feature>
<dbReference type="GO" id="GO:0051083">
    <property type="term" value="P:'de novo' cotranslational protein folding"/>
    <property type="evidence" value="ECO:0007669"/>
    <property type="project" value="TreeGrafter"/>
</dbReference>
<dbReference type="PANTHER" id="PTHR15830">
    <property type="entry name" value="TELOMERE LENGTH REGULATION PROTEIN TEL2 FAMILY MEMBER"/>
    <property type="match status" value="1"/>
</dbReference>
<dbReference type="EMBL" id="JAUEPU010000004">
    <property type="protein sequence ID" value="KAK0503045.1"/>
    <property type="molecule type" value="Genomic_DNA"/>
</dbReference>
<dbReference type="AlphaFoldDB" id="A0AA39QJ89"/>
<dbReference type="Gene3D" id="1.25.40.720">
    <property type="entry name" value="Telomere length regulation protein 2, C-terminal domain"/>
    <property type="match status" value="1"/>
</dbReference>
<accession>A0AA39QJ89</accession>
<comment type="similarity">
    <text evidence="1">Belongs to the TEL2 family.</text>
</comment>
<comment type="caution">
    <text evidence="4">The sequence shown here is derived from an EMBL/GenBank/DDBJ whole genome shotgun (WGS) entry which is preliminary data.</text>
</comment>
<evidence type="ECO:0000256" key="1">
    <source>
        <dbReference type="ARBA" id="ARBA00006133"/>
    </source>
</evidence>